<accession>A0A8C0DYY4</accession>
<organism evidence="2">
    <name type="scientific">Balaenoptera musculus</name>
    <name type="common">Blue whale</name>
    <dbReference type="NCBI Taxonomy" id="9771"/>
    <lineage>
        <taxon>Eukaryota</taxon>
        <taxon>Metazoa</taxon>
        <taxon>Chordata</taxon>
        <taxon>Craniata</taxon>
        <taxon>Vertebrata</taxon>
        <taxon>Euteleostomi</taxon>
        <taxon>Mammalia</taxon>
        <taxon>Eutheria</taxon>
        <taxon>Laurasiatheria</taxon>
        <taxon>Artiodactyla</taxon>
        <taxon>Whippomorpha</taxon>
        <taxon>Cetacea</taxon>
        <taxon>Mysticeti</taxon>
        <taxon>Balaenopteridae</taxon>
        <taxon>Balaenoptera</taxon>
    </lineage>
</organism>
<sequence>MGMCALAPDGWPTLGPQGDAGPRRRFPPRGGNEALGARTSGTAPRIATAAWTEETECRHQNRGEGLL</sequence>
<reference evidence="2" key="1">
    <citation type="submission" date="2023-09" db="UniProtKB">
        <authorList>
            <consortium name="Ensembl"/>
        </authorList>
    </citation>
    <scope>IDENTIFICATION</scope>
</reference>
<feature type="region of interest" description="Disordered" evidence="1">
    <location>
        <begin position="1"/>
        <end position="44"/>
    </location>
</feature>
<dbReference type="Ensembl" id="ENSBMST00010029856.1">
    <property type="protein sequence ID" value="ENSBMSP00010027116.1"/>
    <property type="gene ID" value="ENSBMSG00010019730.1"/>
</dbReference>
<dbReference type="OMA" id="RRQFPPW"/>
<protein>
    <submittedName>
        <fullName evidence="2">Uncharacterized protein</fullName>
    </submittedName>
</protein>
<dbReference type="AlphaFoldDB" id="A0A8C0DYY4"/>
<dbReference type="GeneTree" id="ENSGT00950000185984"/>
<proteinExistence type="predicted"/>
<evidence type="ECO:0000256" key="1">
    <source>
        <dbReference type="SAM" id="MobiDB-lite"/>
    </source>
</evidence>
<name>A0A8C0DYY4_BALMU</name>
<evidence type="ECO:0000313" key="2">
    <source>
        <dbReference type="Ensembl" id="ENSBMSP00010027116.1"/>
    </source>
</evidence>